<comment type="similarity">
    <text evidence="6">Belongs to the LDH/MDH superfamily.</text>
</comment>
<dbReference type="EMBL" id="LT629750">
    <property type="protein sequence ID" value="SDS79465.1"/>
    <property type="molecule type" value="Genomic_DNA"/>
</dbReference>
<evidence type="ECO:0000256" key="5">
    <source>
        <dbReference type="PIRSR" id="PIRSR000102-3"/>
    </source>
</evidence>
<feature type="binding site" evidence="5">
    <location>
        <position position="100"/>
    </location>
    <ligand>
        <name>NAD(+)</name>
        <dbReference type="ChEBI" id="CHEBI:57540"/>
    </ligand>
</feature>
<dbReference type="SUPFAM" id="SSF56327">
    <property type="entry name" value="LDH C-terminal domain-like"/>
    <property type="match status" value="1"/>
</dbReference>
<keyword evidence="11" id="KW-1185">Reference proteome</keyword>
<dbReference type="GO" id="GO:0006089">
    <property type="term" value="P:lactate metabolic process"/>
    <property type="evidence" value="ECO:0007669"/>
    <property type="project" value="TreeGrafter"/>
</dbReference>
<organism evidence="10 11">
    <name type="scientific">Bradyrhizobium canariense</name>
    <dbReference type="NCBI Taxonomy" id="255045"/>
    <lineage>
        <taxon>Bacteria</taxon>
        <taxon>Pseudomonadati</taxon>
        <taxon>Pseudomonadota</taxon>
        <taxon>Alphaproteobacteria</taxon>
        <taxon>Hyphomicrobiales</taxon>
        <taxon>Nitrobacteraceae</taxon>
        <taxon>Bradyrhizobium</taxon>
    </lineage>
</organism>
<evidence type="ECO:0000259" key="8">
    <source>
        <dbReference type="Pfam" id="PF00056"/>
    </source>
</evidence>
<evidence type="ECO:0000313" key="10">
    <source>
        <dbReference type="EMBL" id="SDS79465.1"/>
    </source>
</evidence>
<feature type="active site" description="Proton acceptor" evidence="4">
    <location>
        <position position="178"/>
    </location>
</feature>
<evidence type="ECO:0000256" key="4">
    <source>
        <dbReference type="PIRSR" id="PIRSR000102-1"/>
    </source>
</evidence>
<keyword evidence="2 6" id="KW-0560">Oxidoreductase</keyword>
<keyword evidence="3 5" id="KW-0520">NAD</keyword>
<dbReference type="InterPro" id="IPR036291">
    <property type="entry name" value="NAD(P)-bd_dom_sf"/>
</dbReference>
<evidence type="ECO:0000256" key="6">
    <source>
        <dbReference type="RuleBase" id="RU003369"/>
    </source>
</evidence>
<dbReference type="InterPro" id="IPR022383">
    <property type="entry name" value="Lactate/malate_DH_C"/>
</dbReference>
<comment type="function">
    <text evidence="1">Catalyzes the reversible oxidation of malate to oxaloacetate.</text>
</comment>
<feature type="region of interest" description="Disordered" evidence="7">
    <location>
        <begin position="290"/>
        <end position="309"/>
    </location>
</feature>
<feature type="domain" description="Lactate/malate dehydrogenase C-terminal" evidence="9">
    <location>
        <begin position="148"/>
        <end position="305"/>
    </location>
</feature>
<evidence type="ECO:0000256" key="3">
    <source>
        <dbReference type="ARBA" id="ARBA00023027"/>
    </source>
</evidence>
<dbReference type="PANTHER" id="PTHR43128">
    <property type="entry name" value="L-2-HYDROXYCARBOXYLATE DEHYDROGENASE (NAD(P)(+))"/>
    <property type="match status" value="1"/>
</dbReference>
<dbReference type="PIRSF" id="PIRSF000102">
    <property type="entry name" value="Lac_mal_DH"/>
    <property type="match status" value="1"/>
</dbReference>
<gene>
    <name evidence="10" type="ORF">SAMN05444158_3235</name>
</gene>
<dbReference type="SUPFAM" id="SSF51735">
    <property type="entry name" value="NAD(P)-binding Rossmann-fold domains"/>
    <property type="match status" value="1"/>
</dbReference>
<sequence>MKIGIVGAGRVGCACALAAVVRGSARTIVIVDRTRKRAEAVATDLRYGAPLCPKTTVVDGDYEDLANSELVMITAGINEKAGGAIDRSYPKGRLRLFDTNAETYRDIVPRIVRAAPRAVILVVTDPPDPLADTARTSAGHDRVLSTGTFLDSLRFRVHLVEHFDVDANQVEAQVIGEHGVSQVFLWSAARIAGVPIGKLIEARGESLDGVRKKIEDGVRYANITIIEGNDASQFGIGIVAARITEMVLRDERAVVPIGSFNKNFGATLSLPSVVGRGGVIRSFEPEMSGEERQALEAGAANLRRSENRS</sequence>
<dbReference type="Proteomes" id="UP000243904">
    <property type="component" value="Chromosome I"/>
</dbReference>
<feature type="domain" description="Lactate/malate dehydrogenase N-terminal" evidence="8">
    <location>
        <begin position="1"/>
        <end position="140"/>
    </location>
</feature>
<evidence type="ECO:0000256" key="2">
    <source>
        <dbReference type="ARBA" id="ARBA00023002"/>
    </source>
</evidence>
<dbReference type="InterPro" id="IPR001236">
    <property type="entry name" value="Lactate/malate_DH_N"/>
</dbReference>
<dbReference type="Pfam" id="PF00056">
    <property type="entry name" value="Ldh_1_N"/>
    <property type="match status" value="1"/>
</dbReference>
<dbReference type="Gene3D" id="3.40.50.720">
    <property type="entry name" value="NAD(P)-binding Rossmann-like Domain"/>
    <property type="match status" value="1"/>
</dbReference>
<dbReference type="Gene3D" id="3.90.110.10">
    <property type="entry name" value="Lactate dehydrogenase/glycoside hydrolase, family 4, C-terminal"/>
    <property type="match status" value="1"/>
</dbReference>
<dbReference type="GO" id="GO:0004459">
    <property type="term" value="F:L-lactate dehydrogenase (NAD+) activity"/>
    <property type="evidence" value="ECO:0007669"/>
    <property type="project" value="TreeGrafter"/>
</dbReference>
<evidence type="ECO:0000256" key="1">
    <source>
        <dbReference type="ARBA" id="ARBA00003966"/>
    </source>
</evidence>
<dbReference type="InterPro" id="IPR015955">
    <property type="entry name" value="Lactate_DH/Glyco_Ohase_4_C"/>
</dbReference>
<dbReference type="PRINTS" id="PR00086">
    <property type="entry name" value="LLDHDRGNASE"/>
</dbReference>
<dbReference type="PANTHER" id="PTHR43128:SF16">
    <property type="entry name" value="L-LACTATE DEHYDROGENASE"/>
    <property type="match status" value="1"/>
</dbReference>
<dbReference type="RefSeq" id="WP_146687967.1">
    <property type="nucleotide sequence ID" value="NZ_LT629750.1"/>
</dbReference>
<evidence type="ECO:0000256" key="7">
    <source>
        <dbReference type="SAM" id="MobiDB-lite"/>
    </source>
</evidence>
<dbReference type="InterPro" id="IPR001557">
    <property type="entry name" value="L-lactate/malate_DH"/>
</dbReference>
<evidence type="ECO:0000313" key="11">
    <source>
        <dbReference type="Proteomes" id="UP000243904"/>
    </source>
</evidence>
<feature type="binding site" evidence="5">
    <location>
        <position position="32"/>
    </location>
    <ligand>
        <name>NAD(+)</name>
        <dbReference type="ChEBI" id="CHEBI:57540"/>
    </ligand>
</feature>
<accession>A0A1H1V409</accession>
<reference evidence="11" key="1">
    <citation type="submission" date="2016-10" db="EMBL/GenBank/DDBJ databases">
        <authorList>
            <person name="Varghese N."/>
            <person name="Submissions S."/>
        </authorList>
    </citation>
    <scope>NUCLEOTIDE SEQUENCE [LARGE SCALE GENOMIC DNA]</scope>
    <source>
        <strain evidence="11">GAS369</strain>
    </source>
</reference>
<dbReference type="Pfam" id="PF02866">
    <property type="entry name" value="Ldh_1_C"/>
    <property type="match status" value="1"/>
</dbReference>
<proteinExistence type="inferred from homology"/>
<evidence type="ECO:0000259" key="9">
    <source>
        <dbReference type="Pfam" id="PF02866"/>
    </source>
</evidence>
<name>A0A1H1V409_9BRAD</name>
<dbReference type="AlphaFoldDB" id="A0A1H1V409"/>
<feature type="binding site" evidence="5">
    <location>
        <begin position="7"/>
        <end position="12"/>
    </location>
    <ligand>
        <name>NAD(+)</name>
        <dbReference type="ChEBI" id="CHEBI:57540"/>
    </ligand>
</feature>
<protein>
    <submittedName>
        <fullName evidence="10">Malate dehydrogenase (NAD)</fullName>
    </submittedName>
</protein>